<dbReference type="VEuPathDB" id="FungiDB:PSTT_02395"/>
<dbReference type="Proteomes" id="UP000239156">
    <property type="component" value="Unassembled WGS sequence"/>
</dbReference>
<feature type="region of interest" description="Disordered" evidence="1">
    <location>
        <begin position="1004"/>
        <end position="1057"/>
    </location>
</feature>
<feature type="compositionally biased region" description="Polar residues" evidence="1">
    <location>
        <begin position="74"/>
        <end position="83"/>
    </location>
</feature>
<feature type="compositionally biased region" description="Low complexity" evidence="1">
    <location>
        <begin position="1039"/>
        <end position="1048"/>
    </location>
</feature>
<proteinExistence type="predicted"/>
<dbReference type="Pfam" id="PF18802">
    <property type="entry name" value="CxC1"/>
    <property type="match status" value="1"/>
</dbReference>
<dbReference type="VEuPathDB" id="FungiDB:PSHT_08639"/>
<dbReference type="PANTHER" id="PTHR33096">
    <property type="entry name" value="CXC2 DOMAIN-CONTAINING PROTEIN"/>
    <property type="match status" value="1"/>
</dbReference>
<feature type="region of interest" description="Disordered" evidence="1">
    <location>
        <begin position="61"/>
        <end position="135"/>
    </location>
</feature>
<comment type="caution">
    <text evidence="3">The sequence shown here is derived from an EMBL/GenBank/DDBJ whole genome shotgun (WGS) entry which is preliminary data.</text>
</comment>
<reference evidence="3" key="1">
    <citation type="submission" date="2017-12" db="EMBL/GenBank/DDBJ databases">
        <title>Gene loss provides genomic basis for host adaptation in cereal stripe rust fungi.</title>
        <authorList>
            <person name="Xia C."/>
        </authorList>
    </citation>
    <scope>NUCLEOTIDE SEQUENCE [LARGE SCALE GENOMIC DNA]</scope>
    <source>
        <strain evidence="3">93-210</strain>
    </source>
</reference>
<name>A0A2S4VZZ1_9BASI</name>
<dbReference type="AlphaFoldDB" id="A0A2S4VZZ1"/>
<dbReference type="InterPro" id="IPR040521">
    <property type="entry name" value="KDZ"/>
</dbReference>
<feature type="domain" description="CxC1-like cysteine cluster associated with KDZ transposases" evidence="2">
    <location>
        <begin position="222"/>
        <end position="327"/>
    </location>
</feature>
<feature type="compositionally biased region" description="Basic and acidic residues" evidence="1">
    <location>
        <begin position="117"/>
        <end position="135"/>
    </location>
</feature>
<dbReference type="Pfam" id="PF18758">
    <property type="entry name" value="KDZ"/>
    <property type="match status" value="1"/>
</dbReference>
<evidence type="ECO:0000259" key="2">
    <source>
        <dbReference type="Pfam" id="PF18802"/>
    </source>
</evidence>
<sequence length="1057" mass="120132">MVPNSPTWPQTHITYGYLPKTDHIQQNHTGALSLSGEQIKICFDTGSVDARSILFTTRPVGRKKREKDAPRDLASQQTLTSLVDGTYQPPRIGNHPRASTSSLRPDSSGGDVGNMDQHPDHYGPDHDDGDYDHMLDSQSHLAHHGSLAATSALSAWGSIPWDVPSSIPNHPSPEFNFLDPKITAAVRNRDRNVTHQRKDDIWQKLMRKLFPVYMWLKVKTQNWTATNALDSFSTKFCKCGANAPRVTQWIDLVDLTGQQRMNFTFCKCLPRPVQVLANGFLASSPSEPTTAFSMRLLAYHNHAWHHSNVRMAPFSETQQLFNEERSETLWNKSQTATCLGQAILTYCNLLEMNLDLIQSVLGMSELQKLASGTCPGLFWPKLADRHQKAAGRNAVAMKIPDMFTQPADLDRVKEYIANQERVHKINKKADKCAASHKAGNDNRNETTWKACDDTGLMGACCRHDSVIYLTNIEGTGENRALPLVILERIIHTIEADRPIGVLYDLVCSLDKFIQLRDIWPESRGRLSFGTSVFHAYVHEWPCQVKYNPRYQKGWGLSDGESLERLWSALSPLVSPLRYATRNNRLGALAHRCKHRNKQSVVKLASWLRKKFDQALVRRDTEKDVISRLVQIRNPNGDGQQGYTVEFLRSQWQDQVRVALDKDEDVIGQTNLATFYENEEVLNEYRDRVRSGSWPSSLFELNDIISTITEREAAQHKLAALLGKDYDQLRGTRTTEMGMLTLLWRAKSELFATAVDVRAERQPLISTDSGNILGTRLKEKIMAAIKRRSKPVDMVIKTFNLRRREYFAKFNPSQLRLPENHDLTLAEFQSMDLDDPLWNDGHFYHARAPWATDPLVRGGIRSVLLLDRVEEEIELLTQELDRAMSWAHDYRGSVRSMIAEIELAAEEPVDVNDTRFSSFLPGFPIRGKLQLLHSELHSHLNEHERLMVGWMADVDFLWMKTRCQYTKNEHRWFEVIATIKRNLVGRDMAFIDDAMENLTFAEMGTSTEGEGRQENDPEDFEIPPNEEASEEGGNGRVGNEENGNEVTNEASSTQEASS</sequence>
<keyword evidence="4" id="KW-1185">Reference proteome</keyword>
<dbReference type="EMBL" id="PKSL01000014">
    <property type="protein sequence ID" value="POW15094.1"/>
    <property type="molecule type" value="Genomic_DNA"/>
</dbReference>
<accession>A0A2S4VZZ1</accession>
<evidence type="ECO:0000313" key="4">
    <source>
        <dbReference type="Proteomes" id="UP000239156"/>
    </source>
</evidence>
<organism evidence="3 4">
    <name type="scientific">Puccinia striiformis</name>
    <dbReference type="NCBI Taxonomy" id="27350"/>
    <lineage>
        <taxon>Eukaryota</taxon>
        <taxon>Fungi</taxon>
        <taxon>Dikarya</taxon>
        <taxon>Basidiomycota</taxon>
        <taxon>Pucciniomycotina</taxon>
        <taxon>Pucciniomycetes</taxon>
        <taxon>Pucciniales</taxon>
        <taxon>Pucciniaceae</taxon>
        <taxon>Puccinia</taxon>
    </lineage>
</organism>
<dbReference type="InterPro" id="IPR041320">
    <property type="entry name" value="CxC1"/>
</dbReference>
<protein>
    <recommendedName>
        <fullName evidence="2">CxC1-like cysteine cluster associated with KDZ transposases domain-containing protein</fullName>
    </recommendedName>
</protein>
<gene>
    <name evidence="3" type="ORF">PSTT_02395</name>
</gene>
<evidence type="ECO:0000256" key="1">
    <source>
        <dbReference type="SAM" id="MobiDB-lite"/>
    </source>
</evidence>
<evidence type="ECO:0000313" key="3">
    <source>
        <dbReference type="EMBL" id="POW15094.1"/>
    </source>
</evidence>
<dbReference type="PANTHER" id="PTHR33096:SF1">
    <property type="entry name" value="CXC1-LIKE CYSTEINE CLUSTER ASSOCIATED WITH KDZ TRANSPOSASES DOMAIN-CONTAINING PROTEIN"/>
    <property type="match status" value="1"/>
</dbReference>